<reference evidence="10 12" key="2">
    <citation type="journal article" date="2019" name="Nat. Med.">
        <title>A library of human gut bacterial isolates paired with longitudinal multiomics data enables mechanistic microbiome research.</title>
        <authorList>
            <person name="Poyet M."/>
            <person name="Groussin M."/>
            <person name="Gibbons S.M."/>
            <person name="Avila-Pacheco J."/>
            <person name="Jiang X."/>
            <person name="Kearney S.M."/>
            <person name="Perrotta A.R."/>
            <person name="Berdy B."/>
            <person name="Zhao S."/>
            <person name="Lieberman T.D."/>
            <person name="Swanson P.K."/>
            <person name="Smith M."/>
            <person name="Roesemann S."/>
            <person name="Alexander J.E."/>
            <person name="Rich S.A."/>
            <person name="Livny J."/>
            <person name="Vlamakis H."/>
            <person name="Clish C."/>
            <person name="Bullock K."/>
            <person name="Deik A."/>
            <person name="Scott J."/>
            <person name="Pierce K.A."/>
            <person name="Xavier R.J."/>
            <person name="Alm E.J."/>
        </authorList>
    </citation>
    <scope>NUCLEOTIDE SEQUENCE [LARGE SCALE GENOMIC DNA]</scope>
    <source>
        <strain evidence="10 12">BIOML-A12</strain>
    </source>
</reference>
<gene>
    <name evidence="9" type="primary">xerD_2</name>
    <name evidence="9" type="ORF">ERS852478_01751</name>
    <name evidence="10" type="ORF">GT712_12110</name>
</gene>
<dbReference type="InterPro" id="IPR010998">
    <property type="entry name" value="Integrase_recombinase_N"/>
</dbReference>
<dbReference type="Pfam" id="PF00589">
    <property type="entry name" value="Phage_integrase"/>
    <property type="match status" value="1"/>
</dbReference>
<evidence type="ECO:0000313" key="9">
    <source>
        <dbReference type="EMBL" id="CUO06427.1"/>
    </source>
</evidence>
<evidence type="ECO:0000256" key="5">
    <source>
        <dbReference type="ARBA" id="ARBA00023172"/>
    </source>
</evidence>
<dbReference type="Pfam" id="PF02899">
    <property type="entry name" value="Phage_int_SAM_1"/>
    <property type="match status" value="1"/>
</dbReference>
<proteinExistence type="inferred from homology"/>
<sequence>MKNDSLLFYRIVRDFLTIYLPKQRGASQNTAKSYRDTLNLFIDYISASQGTPLADISFKCISREPVESFLMWLETDRGYSVNSRNQRMCAVKSFLRYAAEKDKILMPLFLDVKVIPKKKDTRVREIEFFSESALKAILEQPDRNKKNGQRDLFFMILMYDTGARAQEILDLRLCNIHMDGKNPYVVITGKGAKTRNVPIMEKTCKHLKSYLHRFHIEDNPEEYLFYIERKGIRSQMSIDNVEKFVARYGKKAQETSTDVPEHLYPHMWRHSRAMHLYRNGMPLPLVAEWLGHAKMDTTRRFMQMLIQR</sequence>
<dbReference type="InterPro" id="IPR011010">
    <property type="entry name" value="DNA_brk_join_enz"/>
</dbReference>
<dbReference type="eggNOG" id="COG4974">
    <property type="taxonomic scope" value="Bacteria"/>
</dbReference>
<evidence type="ECO:0000313" key="11">
    <source>
        <dbReference type="Proteomes" id="UP000095431"/>
    </source>
</evidence>
<name>A0A174C0N9_9FIRM</name>
<keyword evidence="4 6" id="KW-0238">DNA-binding</keyword>
<dbReference type="Gene3D" id="1.10.443.10">
    <property type="entry name" value="Intergrase catalytic core"/>
    <property type="match status" value="1"/>
</dbReference>
<comment type="function">
    <text evidence="1">Site-specific tyrosine recombinase, which acts by catalyzing the cutting and rejoining of the recombining DNA molecules.</text>
</comment>
<dbReference type="AlphaFoldDB" id="A0A174C0N9"/>
<evidence type="ECO:0000256" key="2">
    <source>
        <dbReference type="ARBA" id="ARBA00008857"/>
    </source>
</evidence>
<accession>A0A174C0N9</accession>
<dbReference type="RefSeq" id="WP_055200224.1">
    <property type="nucleotide sequence ID" value="NZ_BTHH01000008.1"/>
</dbReference>
<dbReference type="PROSITE" id="PS51898">
    <property type="entry name" value="TYR_RECOMBINASE"/>
    <property type="match status" value="1"/>
</dbReference>
<dbReference type="SUPFAM" id="SSF56349">
    <property type="entry name" value="DNA breaking-rejoining enzymes"/>
    <property type="match status" value="1"/>
</dbReference>
<feature type="domain" description="Tyr recombinase" evidence="7">
    <location>
        <begin position="124"/>
        <end position="308"/>
    </location>
</feature>
<dbReference type="Proteomes" id="UP000477156">
    <property type="component" value="Unassembled WGS sequence"/>
</dbReference>
<keyword evidence="3" id="KW-0229">DNA integration</keyword>
<evidence type="ECO:0000256" key="6">
    <source>
        <dbReference type="PROSITE-ProRule" id="PRU01248"/>
    </source>
</evidence>
<keyword evidence="5" id="KW-0233">DNA recombination</keyword>
<evidence type="ECO:0000313" key="10">
    <source>
        <dbReference type="EMBL" id="MZS89797.1"/>
    </source>
</evidence>
<dbReference type="InterPro" id="IPR050090">
    <property type="entry name" value="Tyrosine_recombinase_XerCD"/>
</dbReference>
<dbReference type="GO" id="GO:0003677">
    <property type="term" value="F:DNA binding"/>
    <property type="evidence" value="ECO:0007669"/>
    <property type="project" value="UniProtKB-UniRule"/>
</dbReference>
<dbReference type="EMBL" id="CYZN01000010">
    <property type="protein sequence ID" value="CUO06427.1"/>
    <property type="molecule type" value="Genomic_DNA"/>
</dbReference>
<evidence type="ECO:0000313" key="12">
    <source>
        <dbReference type="Proteomes" id="UP000477156"/>
    </source>
</evidence>
<evidence type="ECO:0000259" key="7">
    <source>
        <dbReference type="PROSITE" id="PS51898"/>
    </source>
</evidence>
<dbReference type="GO" id="GO:0015074">
    <property type="term" value="P:DNA integration"/>
    <property type="evidence" value="ECO:0007669"/>
    <property type="project" value="UniProtKB-KW"/>
</dbReference>
<feature type="domain" description="Core-binding (CB)" evidence="8">
    <location>
        <begin position="6"/>
        <end position="99"/>
    </location>
</feature>
<evidence type="ECO:0000256" key="4">
    <source>
        <dbReference type="ARBA" id="ARBA00023125"/>
    </source>
</evidence>
<dbReference type="InterPro" id="IPR002104">
    <property type="entry name" value="Integrase_catalytic"/>
</dbReference>
<dbReference type="PROSITE" id="PS51900">
    <property type="entry name" value="CB"/>
    <property type="match status" value="1"/>
</dbReference>
<dbReference type="InterPro" id="IPR004107">
    <property type="entry name" value="Integrase_SAM-like_N"/>
</dbReference>
<dbReference type="GO" id="GO:0006310">
    <property type="term" value="P:DNA recombination"/>
    <property type="evidence" value="ECO:0007669"/>
    <property type="project" value="UniProtKB-KW"/>
</dbReference>
<dbReference type="PANTHER" id="PTHR30349:SF41">
    <property type="entry name" value="INTEGRASE_RECOMBINASE PROTEIN MJ0367-RELATED"/>
    <property type="match status" value="1"/>
</dbReference>
<evidence type="ECO:0000259" key="8">
    <source>
        <dbReference type="PROSITE" id="PS51900"/>
    </source>
</evidence>
<organism evidence="9 11">
    <name type="scientific">Blautia wexlerae</name>
    <dbReference type="NCBI Taxonomy" id="418240"/>
    <lineage>
        <taxon>Bacteria</taxon>
        <taxon>Bacillati</taxon>
        <taxon>Bacillota</taxon>
        <taxon>Clostridia</taxon>
        <taxon>Lachnospirales</taxon>
        <taxon>Lachnospiraceae</taxon>
        <taxon>Blautia</taxon>
    </lineage>
</organism>
<evidence type="ECO:0000256" key="1">
    <source>
        <dbReference type="ARBA" id="ARBA00003283"/>
    </source>
</evidence>
<dbReference type="InterPro" id="IPR044068">
    <property type="entry name" value="CB"/>
</dbReference>
<reference evidence="9 11" key="1">
    <citation type="submission" date="2015-09" db="EMBL/GenBank/DDBJ databases">
        <authorList>
            <consortium name="Pathogen Informatics"/>
        </authorList>
    </citation>
    <scope>NUCLEOTIDE SEQUENCE [LARGE SCALE GENOMIC DNA]</scope>
    <source>
        <strain evidence="9 11">2789STDY5834863</strain>
    </source>
</reference>
<comment type="similarity">
    <text evidence="2">Belongs to the 'phage' integrase family.</text>
</comment>
<dbReference type="InterPro" id="IPR013762">
    <property type="entry name" value="Integrase-like_cat_sf"/>
</dbReference>
<dbReference type="EMBL" id="WWVF01000023">
    <property type="protein sequence ID" value="MZS89797.1"/>
    <property type="molecule type" value="Genomic_DNA"/>
</dbReference>
<protein>
    <submittedName>
        <fullName evidence="9">Tyrosine recombinase XerD</fullName>
    </submittedName>
    <submittedName>
        <fullName evidence="10">Tyrosine-type recombinase/integrase</fullName>
    </submittedName>
</protein>
<dbReference type="PANTHER" id="PTHR30349">
    <property type="entry name" value="PHAGE INTEGRASE-RELATED"/>
    <property type="match status" value="1"/>
</dbReference>
<dbReference type="Gene3D" id="1.10.150.130">
    <property type="match status" value="1"/>
</dbReference>
<dbReference type="Proteomes" id="UP000095431">
    <property type="component" value="Unassembled WGS sequence"/>
</dbReference>
<evidence type="ECO:0000256" key="3">
    <source>
        <dbReference type="ARBA" id="ARBA00022908"/>
    </source>
</evidence>